<gene>
    <name evidence="2" type="ORF">TsocGM_04465</name>
</gene>
<evidence type="ECO:0000313" key="2">
    <source>
        <dbReference type="EMBL" id="RUL88869.1"/>
    </source>
</evidence>
<sequence length="162" mass="17367">MPIVARPRMFSLLIALLASVPAVSADEPGPSPEPKPTPKVDGVANTVKLDLQISGVGAGWKVRIKPAHAGSRFEPVVREVEHGDDGPVRLEEISIDATSLTADRDCALAIVLTGPDGVEQTFKRSVRLLPQPDADTVPELSKTFYLRTSTVASKETPRPRPD</sequence>
<name>A0A432MNP0_9BACT</name>
<proteinExistence type="predicted"/>
<dbReference type="AlphaFoldDB" id="A0A432MNP0"/>
<dbReference type="RefSeq" id="WP_126724120.1">
    <property type="nucleotide sequence ID" value="NZ_RYZH01000006.1"/>
</dbReference>
<dbReference type="OrthoDB" id="9849157at2"/>
<evidence type="ECO:0000313" key="3">
    <source>
        <dbReference type="Proteomes" id="UP000280296"/>
    </source>
</evidence>
<reference evidence="2 3" key="1">
    <citation type="submission" date="2018-12" db="EMBL/GenBank/DDBJ databases">
        <authorList>
            <person name="Toschakov S.V."/>
        </authorList>
    </citation>
    <scope>NUCLEOTIDE SEQUENCE [LARGE SCALE GENOMIC DNA]</scope>
    <source>
        <strain evidence="2 3">GM2012</strain>
    </source>
</reference>
<dbReference type="EMBL" id="RYZH01000006">
    <property type="protein sequence ID" value="RUL88869.1"/>
    <property type="molecule type" value="Genomic_DNA"/>
</dbReference>
<protein>
    <submittedName>
        <fullName evidence="2">Uncharacterized protein</fullName>
    </submittedName>
</protein>
<keyword evidence="1" id="KW-0732">Signal</keyword>
<keyword evidence="3" id="KW-1185">Reference proteome</keyword>
<feature type="chain" id="PRO_5019526693" evidence="1">
    <location>
        <begin position="26"/>
        <end position="162"/>
    </location>
</feature>
<evidence type="ECO:0000256" key="1">
    <source>
        <dbReference type="SAM" id="SignalP"/>
    </source>
</evidence>
<accession>A0A432MNP0</accession>
<feature type="signal peptide" evidence="1">
    <location>
        <begin position="1"/>
        <end position="25"/>
    </location>
</feature>
<comment type="caution">
    <text evidence="2">The sequence shown here is derived from an EMBL/GenBank/DDBJ whole genome shotgun (WGS) entry which is preliminary data.</text>
</comment>
<dbReference type="Proteomes" id="UP000280296">
    <property type="component" value="Unassembled WGS sequence"/>
</dbReference>
<organism evidence="2 3">
    <name type="scientific">Tautonia sociabilis</name>
    <dbReference type="NCBI Taxonomy" id="2080755"/>
    <lineage>
        <taxon>Bacteria</taxon>
        <taxon>Pseudomonadati</taxon>
        <taxon>Planctomycetota</taxon>
        <taxon>Planctomycetia</taxon>
        <taxon>Isosphaerales</taxon>
        <taxon>Isosphaeraceae</taxon>
        <taxon>Tautonia</taxon>
    </lineage>
</organism>
<reference evidence="2 3" key="2">
    <citation type="submission" date="2019-01" db="EMBL/GenBank/DDBJ databases">
        <title>Tautonia sociabilis, a novel thermotolerant planctomycete of Isosphaeraceae family, isolated from a 4000 m deep subterranean habitat.</title>
        <authorList>
            <person name="Kovaleva O.L."/>
            <person name="Elcheninov A.G."/>
            <person name="Van Heerden E."/>
            <person name="Toshchakov S.V."/>
            <person name="Novikov A."/>
            <person name="Bonch-Osmolovskaya E.A."/>
            <person name="Kublanov I.V."/>
        </authorList>
    </citation>
    <scope>NUCLEOTIDE SEQUENCE [LARGE SCALE GENOMIC DNA]</scope>
    <source>
        <strain evidence="2 3">GM2012</strain>
    </source>
</reference>